<dbReference type="AlphaFoldDB" id="A0A1R3KUZ2"/>
<protein>
    <submittedName>
        <fullName evidence="2">Uncharacterized protein</fullName>
    </submittedName>
</protein>
<organism evidence="2 3">
    <name type="scientific">Corchorus olitorius</name>
    <dbReference type="NCBI Taxonomy" id="93759"/>
    <lineage>
        <taxon>Eukaryota</taxon>
        <taxon>Viridiplantae</taxon>
        <taxon>Streptophyta</taxon>
        <taxon>Embryophyta</taxon>
        <taxon>Tracheophyta</taxon>
        <taxon>Spermatophyta</taxon>
        <taxon>Magnoliopsida</taxon>
        <taxon>eudicotyledons</taxon>
        <taxon>Gunneridae</taxon>
        <taxon>Pentapetalae</taxon>
        <taxon>rosids</taxon>
        <taxon>malvids</taxon>
        <taxon>Malvales</taxon>
        <taxon>Malvaceae</taxon>
        <taxon>Grewioideae</taxon>
        <taxon>Apeibeae</taxon>
        <taxon>Corchorus</taxon>
    </lineage>
</organism>
<name>A0A1R3KUZ2_9ROSI</name>
<gene>
    <name evidence="2" type="ORF">COLO4_04157</name>
</gene>
<evidence type="ECO:0000256" key="1">
    <source>
        <dbReference type="SAM" id="MobiDB-lite"/>
    </source>
</evidence>
<dbReference type="Proteomes" id="UP000187203">
    <property type="component" value="Unassembled WGS sequence"/>
</dbReference>
<keyword evidence="3" id="KW-1185">Reference proteome</keyword>
<proteinExistence type="predicted"/>
<feature type="compositionally biased region" description="Polar residues" evidence="1">
    <location>
        <begin position="81"/>
        <end position="93"/>
    </location>
</feature>
<feature type="region of interest" description="Disordered" evidence="1">
    <location>
        <begin position="69"/>
        <end position="98"/>
    </location>
</feature>
<comment type="caution">
    <text evidence="2">The sequence shown here is derived from an EMBL/GenBank/DDBJ whole genome shotgun (WGS) entry which is preliminary data.</text>
</comment>
<sequence>MTSVQGEIQFKLPLNLHNWCRIMAMVAVRGSRGVEGRPLFKCQSAGSLLGLLADKTSVTSRCCRDATADMSENLSEGERGNSPSDVSAHSDSVNGRMPRISFCRYDGELG</sequence>
<accession>A0A1R3KUZ2</accession>
<dbReference type="OrthoDB" id="674531at2759"/>
<dbReference type="EMBL" id="AWUE01011125">
    <property type="protein sequence ID" value="OMP10934.1"/>
    <property type="molecule type" value="Genomic_DNA"/>
</dbReference>
<evidence type="ECO:0000313" key="3">
    <source>
        <dbReference type="Proteomes" id="UP000187203"/>
    </source>
</evidence>
<reference evidence="3" key="1">
    <citation type="submission" date="2013-09" db="EMBL/GenBank/DDBJ databases">
        <title>Corchorus olitorius genome sequencing.</title>
        <authorList>
            <person name="Alam M."/>
            <person name="Haque M.S."/>
            <person name="Islam M.S."/>
            <person name="Emdad E.M."/>
            <person name="Islam M.M."/>
            <person name="Ahmed B."/>
            <person name="Halim A."/>
            <person name="Hossen Q.M.M."/>
            <person name="Hossain M.Z."/>
            <person name="Ahmed R."/>
            <person name="Khan M.M."/>
            <person name="Islam R."/>
            <person name="Rashid M.M."/>
            <person name="Khan S.A."/>
            <person name="Rahman M.S."/>
            <person name="Alam M."/>
            <person name="Yahiya A.S."/>
            <person name="Khan M.S."/>
            <person name="Azam M.S."/>
            <person name="Haque T."/>
            <person name="Lashkar M.Z.H."/>
            <person name="Akhand A.I."/>
            <person name="Morshed G."/>
            <person name="Roy S."/>
            <person name="Uddin K.S."/>
            <person name="Rabeya T."/>
            <person name="Hossain A.S."/>
            <person name="Chowdhury A."/>
            <person name="Snigdha A.R."/>
            <person name="Mortoza M.S."/>
            <person name="Matin S.A."/>
            <person name="Hoque S.M.E."/>
            <person name="Islam M.K."/>
            <person name="Roy D.K."/>
            <person name="Haider R."/>
            <person name="Moosa M.M."/>
            <person name="Elias S.M."/>
            <person name="Hasan A.M."/>
            <person name="Jahan S."/>
            <person name="Shafiuddin M."/>
            <person name="Mahmood N."/>
            <person name="Shommy N.S."/>
        </authorList>
    </citation>
    <scope>NUCLEOTIDE SEQUENCE [LARGE SCALE GENOMIC DNA]</scope>
    <source>
        <strain evidence="3">cv. O-4</strain>
    </source>
</reference>
<evidence type="ECO:0000313" key="2">
    <source>
        <dbReference type="EMBL" id="OMP10934.1"/>
    </source>
</evidence>